<dbReference type="OrthoDB" id="9948557at2"/>
<dbReference type="GeneID" id="75047012"/>
<reference evidence="1 2" key="1">
    <citation type="submission" date="2015-09" db="EMBL/GenBank/DDBJ databases">
        <authorList>
            <consortium name="Pathogen Informatics"/>
        </authorList>
    </citation>
    <scope>NUCLEOTIDE SEQUENCE [LARGE SCALE GENOMIC DNA]</scope>
    <source>
        <strain evidence="1 2">2789STDY5834966</strain>
    </source>
</reference>
<accession>A0A173RPN6</accession>
<dbReference type="RefSeq" id="WP_005345135.1">
    <property type="nucleotide sequence ID" value="NZ_CATVRT010000003.1"/>
</dbReference>
<dbReference type="AlphaFoldDB" id="A0A173RPN6"/>
<name>A0A173RPN6_9FIRM</name>
<organism evidence="1 2">
    <name type="scientific">Anaerobutyricum hallii</name>
    <dbReference type="NCBI Taxonomy" id="39488"/>
    <lineage>
        <taxon>Bacteria</taxon>
        <taxon>Bacillati</taxon>
        <taxon>Bacillota</taxon>
        <taxon>Clostridia</taxon>
        <taxon>Lachnospirales</taxon>
        <taxon>Lachnospiraceae</taxon>
        <taxon>Anaerobutyricum</taxon>
    </lineage>
</organism>
<dbReference type="Proteomes" id="UP000095390">
    <property type="component" value="Unassembled WGS sequence"/>
</dbReference>
<sequence>MGNKGMMTVEASVVVPIILIIVVAEFFFGLFLIDMSVVKSETMRLADEAADVWKTDGKLADGTYKSQQLLLRNKNFLQKNRRGQLISKTRLRLQKRIATRLNIASLDSYKVSISGDKVLVQASVRLGNPLLGGRKYTGIKGWIFKCEEKADITNEEELLRKLSGNSR</sequence>
<evidence type="ECO:0000313" key="1">
    <source>
        <dbReference type="EMBL" id="CUM79970.1"/>
    </source>
</evidence>
<proteinExistence type="predicted"/>
<dbReference type="EMBL" id="CYYC01000003">
    <property type="protein sequence ID" value="CUM79970.1"/>
    <property type="molecule type" value="Genomic_DNA"/>
</dbReference>
<protein>
    <recommendedName>
        <fullName evidence="3">Pilus assembly protein</fullName>
    </recommendedName>
</protein>
<evidence type="ECO:0008006" key="3">
    <source>
        <dbReference type="Google" id="ProtNLM"/>
    </source>
</evidence>
<gene>
    <name evidence="1" type="ORF">ERS852578_00299</name>
</gene>
<evidence type="ECO:0000313" key="2">
    <source>
        <dbReference type="Proteomes" id="UP000095390"/>
    </source>
</evidence>